<evidence type="ECO:0000256" key="9">
    <source>
        <dbReference type="ARBA" id="ARBA00023065"/>
    </source>
</evidence>
<gene>
    <name evidence="14 16" type="primary">atpE</name>
    <name evidence="16" type="ORF">BWY43_00692</name>
</gene>
<dbReference type="InterPro" id="IPR000454">
    <property type="entry name" value="ATP_synth_F0_csu"/>
</dbReference>
<dbReference type="InterPro" id="IPR038662">
    <property type="entry name" value="ATP_synth_F0_csu_sf"/>
</dbReference>
<dbReference type="GO" id="GO:0008289">
    <property type="term" value="F:lipid binding"/>
    <property type="evidence" value="ECO:0007669"/>
    <property type="project" value="UniProtKB-KW"/>
</dbReference>
<keyword evidence="12 14" id="KW-0066">ATP synthesis</keyword>
<feature type="transmembrane region" description="Helical" evidence="14">
    <location>
        <begin position="12"/>
        <end position="36"/>
    </location>
</feature>
<dbReference type="GO" id="GO:0005886">
    <property type="term" value="C:plasma membrane"/>
    <property type="evidence" value="ECO:0007669"/>
    <property type="project" value="UniProtKB-SubCell"/>
</dbReference>
<evidence type="ECO:0000256" key="4">
    <source>
        <dbReference type="ARBA" id="ARBA00022475"/>
    </source>
</evidence>
<evidence type="ECO:0000256" key="1">
    <source>
        <dbReference type="ARBA" id="ARBA00004651"/>
    </source>
</evidence>
<dbReference type="InterPro" id="IPR005953">
    <property type="entry name" value="ATP_synth_csu_bac/chlpt"/>
</dbReference>
<dbReference type="GO" id="GO:0033177">
    <property type="term" value="C:proton-transporting two-sector ATPase complex, proton-transporting domain"/>
    <property type="evidence" value="ECO:0007669"/>
    <property type="project" value="InterPro"/>
</dbReference>
<sequence>MLETTETSVEIVKMIATAATIAVGAIAPAIAIGIIGSKGLEAIGRNPEAASKVQTSMVLGLAFAEAISIYALVIALIIKFV</sequence>
<protein>
    <recommendedName>
        <fullName evidence="14">ATP synthase subunit c</fullName>
    </recommendedName>
    <alternativeName>
        <fullName evidence="14">ATP synthase F(0) sector subunit c</fullName>
    </alternativeName>
    <alternativeName>
        <fullName evidence="14">F-type ATPase subunit c</fullName>
        <shortName evidence="14">F-ATPase subunit c</shortName>
    </alternativeName>
    <alternativeName>
        <fullName evidence="14">Lipid-binding protein</fullName>
    </alternativeName>
</protein>
<dbReference type="GO" id="GO:0046933">
    <property type="term" value="F:proton-transporting ATP synthase activity, rotational mechanism"/>
    <property type="evidence" value="ECO:0007669"/>
    <property type="project" value="UniProtKB-UniRule"/>
</dbReference>
<reference evidence="16" key="1">
    <citation type="submission" date="2017-02" db="EMBL/GenBank/DDBJ databases">
        <title>Delving into the versatile metabolic prowess of the omnipresent phylum Bacteroidetes.</title>
        <authorList>
            <person name="Nobu M.K."/>
            <person name="Mei R."/>
            <person name="Narihiro T."/>
            <person name="Kuroda K."/>
            <person name="Liu W.-T."/>
        </authorList>
    </citation>
    <scope>NUCLEOTIDE SEQUENCE</scope>
    <source>
        <strain evidence="16">ADurb.Bin280</strain>
    </source>
</reference>
<evidence type="ECO:0000256" key="5">
    <source>
        <dbReference type="ARBA" id="ARBA00022547"/>
    </source>
</evidence>
<keyword evidence="7 14" id="KW-0375">Hydrogen ion transport</keyword>
<evidence type="ECO:0000256" key="12">
    <source>
        <dbReference type="ARBA" id="ARBA00023310"/>
    </source>
</evidence>
<dbReference type="Pfam" id="PF00137">
    <property type="entry name" value="ATP-synt_C"/>
    <property type="match status" value="1"/>
</dbReference>
<feature type="domain" description="V-ATPase proteolipid subunit C-like" evidence="15">
    <location>
        <begin position="15"/>
        <end position="78"/>
    </location>
</feature>
<comment type="function">
    <text evidence="13 14">F(1)F(0) ATP synthase produces ATP from ADP in the presence of a proton or sodium gradient. F-type ATPases consist of two structural domains, F(1) containing the extramembraneous catalytic core and F(0) containing the membrane proton channel, linked together by a central stalk and a peripheral stalk. During catalysis, ATP synthesis in the catalytic domain of F(1) is coupled via a rotary mechanism of the central stalk subunits to proton translocation.</text>
</comment>
<evidence type="ECO:0000256" key="7">
    <source>
        <dbReference type="ARBA" id="ARBA00022781"/>
    </source>
</evidence>
<keyword evidence="5 14" id="KW-0138">CF(0)</keyword>
<evidence type="ECO:0000256" key="3">
    <source>
        <dbReference type="ARBA" id="ARBA00022448"/>
    </source>
</evidence>
<evidence type="ECO:0000256" key="8">
    <source>
        <dbReference type="ARBA" id="ARBA00022989"/>
    </source>
</evidence>
<comment type="function">
    <text evidence="14">Key component of the F(0) channel; it plays a direct role in translocation across the membrane. A homomeric c-ring of between 10-14 subunits forms the central stalk rotor element with the F(1) delta and epsilon subunits.</text>
</comment>
<keyword evidence="11 14" id="KW-0472">Membrane</keyword>
<dbReference type="PRINTS" id="PR00124">
    <property type="entry name" value="ATPASEC"/>
</dbReference>
<keyword evidence="8 14" id="KW-1133">Transmembrane helix</keyword>
<evidence type="ECO:0000256" key="10">
    <source>
        <dbReference type="ARBA" id="ARBA00023121"/>
    </source>
</evidence>
<dbReference type="CDD" id="cd18121">
    <property type="entry name" value="ATP-synt_Fo_c"/>
    <property type="match status" value="1"/>
</dbReference>
<dbReference type="NCBIfam" id="TIGR01260">
    <property type="entry name" value="ATP_synt_c"/>
    <property type="match status" value="1"/>
</dbReference>
<name>A0A1V5SBY2_9BACT</name>
<evidence type="ECO:0000256" key="6">
    <source>
        <dbReference type="ARBA" id="ARBA00022692"/>
    </source>
</evidence>
<dbReference type="FunFam" id="1.20.20.10:FF:000002">
    <property type="entry name" value="ATP synthase subunit c"/>
    <property type="match status" value="1"/>
</dbReference>
<proteinExistence type="inferred from homology"/>
<evidence type="ECO:0000256" key="14">
    <source>
        <dbReference type="HAMAP-Rule" id="MF_01396"/>
    </source>
</evidence>
<keyword evidence="10 14" id="KW-0446">Lipid-binding</keyword>
<dbReference type="Gene3D" id="1.20.20.10">
    <property type="entry name" value="F1F0 ATP synthase subunit C"/>
    <property type="match status" value="1"/>
</dbReference>
<feature type="site" description="Reversibly protonated during proton transport" evidence="14">
    <location>
        <position position="65"/>
    </location>
</feature>
<dbReference type="HAMAP" id="MF_01396">
    <property type="entry name" value="ATP_synth_c_bact"/>
    <property type="match status" value="1"/>
</dbReference>
<dbReference type="PROSITE" id="PS00605">
    <property type="entry name" value="ATPASE_C"/>
    <property type="match status" value="1"/>
</dbReference>
<accession>A0A1V5SBY2</accession>
<evidence type="ECO:0000256" key="13">
    <source>
        <dbReference type="ARBA" id="ARBA00025198"/>
    </source>
</evidence>
<evidence type="ECO:0000256" key="11">
    <source>
        <dbReference type="ARBA" id="ARBA00023136"/>
    </source>
</evidence>
<dbReference type="InterPro" id="IPR002379">
    <property type="entry name" value="ATPase_proteolipid_c-like_dom"/>
</dbReference>
<keyword evidence="9 14" id="KW-0406">Ion transport</keyword>
<dbReference type="EMBL" id="MWBO01000052">
    <property type="protein sequence ID" value="OQA52005.1"/>
    <property type="molecule type" value="Genomic_DNA"/>
</dbReference>
<keyword evidence="6 14" id="KW-0812">Transmembrane</keyword>
<dbReference type="AlphaFoldDB" id="A0A1V5SBY2"/>
<feature type="transmembrane region" description="Helical" evidence="14">
    <location>
        <begin position="57"/>
        <end position="78"/>
    </location>
</feature>
<evidence type="ECO:0000259" key="15">
    <source>
        <dbReference type="Pfam" id="PF00137"/>
    </source>
</evidence>
<keyword evidence="4 14" id="KW-1003">Cell membrane</keyword>
<dbReference type="Proteomes" id="UP000485367">
    <property type="component" value="Unassembled WGS sequence"/>
</dbReference>
<evidence type="ECO:0000313" key="16">
    <source>
        <dbReference type="EMBL" id="OQA52005.1"/>
    </source>
</evidence>
<dbReference type="InterPro" id="IPR035921">
    <property type="entry name" value="F/V-ATP_Csub_sf"/>
</dbReference>
<evidence type="ECO:0000256" key="2">
    <source>
        <dbReference type="ARBA" id="ARBA00006704"/>
    </source>
</evidence>
<comment type="similarity">
    <text evidence="2 14">Belongs to the ATPase C chain family.</text>
</comment>
<dbReference type="GO" id="GO:0045259">
    <property type="term" value="C:proton-transporting ATP synthase complex"/>
    <property type="evidence" value="ECO:0007669"/>
    <property type="project" value="UniProtKB-KW"/>
</dbReference>
<dbReference type="SUPFAM" id="SSF81333">
    <property type="entry name" value="F1F0 ATP synthase subunit C"/>
    <property type="match status" value="1"/>
</dbReference>
<comment type="subcellular location">
    <subcellularLocation>
        <location evidence="1 14">Cell membrane</location>
        <topology evidence="1 14">Multi-pass membrane protein</topology>
    </subcellularLocation>
</comment>
<dbReference type="InterPro" id="IPR020537">
    <property type="entry name" value="ATP_synth_F0_csu_DDCD_BS"/>
</dbReference>
<comment type="caution">
    <text evidence="16">The sequence shown here is derived from an EMBL/GenBank/DDBJ whole genome shotgun (WGS) entry which is preliminary data.</text>
</comment>
<keyword evidence="3 14" id="KW-0813">Transport</keyword>
<organism evidence="16">
    <name type="scientific">candidate division WS2 bacterium ADurb.Bin280</name>
    <dbReference type="NCBI Taxonomy" id="1852829"/>
    <lineage>
        <taxon>Bacteria</taxon>
        <taxon>candidate division WS2</taxon>
    </lineage>
</organism>